<dbReference type="FunCoup" id="A0A183XPX6">
    <property type="interactions" value="1222"/>
</dbReference>
<dbReference type="InterPro" id="IPR020422">
    <property type="entry name" value="TYR_PHOSPHATASE_DUAL_dom"/>
</dbReference>
<keyword evidence="1" id="KW-0378">Hydrolase</keyword>
<dbReference type="SUPFAM" id="SSF52799">
    <property type="entry name" value="(Phosphotyrosine protein) phosphatases II"/>
    <property type="match status" value="1"/>
</dbReference>
<dbReference type="PANTHER" id="PTHR46377">
    <property type="entry name" value="DUAL SPECIFICITY PROTEIN PHOSPHATASE 19"/>
    <property type="match status" value="1"/>
</dbReference>
<keyword evidence="8" id="KW-1185">Reference proteome</keyword>
<evidence type="ECO:0000313" key="9">
    <source>
        <dbReference type="WBParaSite" id="maker-PairedContig_4156-snap-gene-0.7-mRNA-1"/>
    </source>
</evidence>
<evidence type="ECO:0000313" key="10">
    <source>
        <dbReference type="WBParaSite" id="mrna-Wban_09825"/>
    </source>
</evidence>
<dbReference type="Proteomes" id="UP000270924">
    <property type="component" value="Unassembled WGS sequence"/>
</dbReference>
<evidence type="ECO:0000259" key="4">
    <source>
        <dbReference type="PROSITE" id="PS50054"/>
    </source>
</evidence>
<dbReference type="STRING" id="6293.A0A183XPX6"/>
<dbReference type="PRINTS" id="PR01908">
    <property type="entry name" value="ADSPHPHTASE"/>
</dbReference>
<dbReference type="OrthoDB" id="10252009at2759"/>
<feature type="domain" description="Tyrosine-protein phosphatase" evidence="4">
    <location>
        <begin position="111"/>
        <end position="251"/>
    </location>
</feature>
<proteinExistence type="predicted"/>
<dbReference type="SMART" id="SM00195">
    <property type="entry name" value="DSPc"/>
    <property type="match status" value="1"/>
</dbReference>
<dbReference type="InterPro" id="IPR000387">
    <property type="entry name" value="Tyr_Pase_dom"/>
</dbReference>
<dbReference type="WBParaSite" id="mrna-Wban_09825">
    <property type="protein sequence ID" value="mrna-Wban_09825"/>
    <property type="gene ID" value="Wban_09825"/>
</dbReference>
<reference evidence="9" key="3">
    <citation type="submission" date="2016-11" db="UniProtKB">
        <authorList>
            <consortium name="WormBaseParasite"/>
        </authorList>
    </citation>
    <scope>IDENTIFICATION</scope>
    <source>
        <strain evidence="9 10">pt0022</strain>
    </source>
</reference>
<dbReference type="PROSITE" id="PS50056">
    <property type="entry name" value="TYR_PHOSPHATASE_2"/>
    <property type="match status" value="1"/>
</dbReference>
<reference evidence="7" key="2">
    <citation type="journal article" date="2016" name="Mol. Ecol.">
        <title>Population genomics of the filarial nematode parasite Wuchereria bancrofti from mosquitoes.</title>
        <authorList>
            <person name="Small S.T."/>
            <person name="Reimer L.J."/>
            <person name="Tisch D.J."/>
            <person name="King C.L."/>
            <person name="Christensen B.M."/>
            <person name="Siba P.M."/>
            <person name="Kazura J.W."/>
            <person name="Serre D."/>
            <person name="Zimmerman P.A."/>
        </authorList>
    </citation>
    <scope>NUCLEOTIDE SEQUENCE</scope>
    <source>
        <strain evidence="7">pt0022</strain>
    </source>
</reference>
<evidence type="ECO:0000313" key="7">
    <source>
        <dbReference type="Proteomes" id="UP000093561"/>
    </source>
</evidence>
<organism evidence="9">
    <name type="scientific">Wuchereria bancrofti</name>
    <dbReference type="NCBI Taxonomy" id="6293"/>
    <lineage>
        <taxon>Eukaryota</taxon>
        <taxon>Metazoa</taxon>
        <taxon>Ecdysozoa</taxon>
        <taxon>Nematoda</taxon>
        <taxon>Chromadorea</taxon>
        <taxon>Rhabditida</taxon>
        <taxon>Spirurina</taxon>
        <taxon>Spiruromorpha</taxon>
        <taxon>Filarioidea</taxon>
        <taxon>Onchocercidae</taxon>
        <taxon>Wuchereria</taxon>
    </lineage>
</organism>
<evidence type="ECO:0000256" key="2">
    <source>
        <dbReference type="ARBA" id="ARBA00022912"/>
    </source>
</evidence>
<sequence>MSILEKIRKARENLRAVETTVTMEDGTVVKEKRSSKGDFVYTGEDDRSQTGDSGSEKEVQELEVTFKKESGLGDSQKAYSASHISLSNRQMKNRLYRQALGYIVDLKPDLQMANVAKGIYLGSQDVAHDYDILMAHNVTHIINCATGVENIFLGAIKYLTFDVLDLPWSNMEQHFDKCHEFMKGAVENGGNVLVHCNAGVSRSPTIVLSYIMRYNKMTLREALEHVNTIRKVNPNPGFMQQLMRYEMKLQSENDANK</sequence>
<feature type="compositionally biased region" description="Basic and acidic residues" evidence="3">
    <location>
        <begin position="44"/>
        <end position="58"/>
    </location>
</feature>
<dbReference type="InterPro" id="IPR016130">
    <property type="entry name" value="Tyr_Pase_AS"/>
</dbReference>
<dbReference type="CDD" id="cd14498">
    <property type="entry name" value="DSP"/>
    <property type="match status" value="1"/>
</dbReference>
<dbReference type="EMBL" id="UYWW01000885">
    <property type="protein sequence ID" value="VDM09514.1"/>
    <property type="molecule type" value="Genomic_DNA"/>
</dbReference>
<evidence type="ECO:0000256" key="1">
    <source>
        <dbReference type="ARBA" id="ARBA00022801"/>
    </source>
</evidence>
<dbReference type="Pfam" id="PF00782">
    <property type="entry name" value="DSPc"/>
    <property type="match status" value="1"/>
</dbReference>
<dbReference type="OMA" id="AHDLEIM"/>
<name>A0A183XPX6_WUCBA</name>
<reference evidence="7" key="1">
    <citation type="submission" date="2015-03" db="EMBL/GenBank/DDBJ databases">
        <title>Wuchereria bancrofti Genome Sequencing Papua New Guinea Strain.</title>
        <authorList>
            <person name="Small S.T."/>
            <person name="Serre D."/>
            <person name="Zimmerman P.A."/>
        </authorList>
    </citation>
    <scope>NUCLEOTIDE SEQUENCE [LARGE SCALE GENOMIC DNA]</scope>
    <source>
        <strain evidence="7">pt0022</strain>
    </source>
</reference>
<dbReference type="PROSITE" id="PS00383">
    <property type="entry name" value="TYR_PHOSPHATASE_1"/>
    <property type="match status" value="1"/>
</dbReference>
<evidence type="ECO:0000313" key="8">
    <source>
        <dbReference type="Proteomes" id="UP000270924"/>
    </source>
</evidence>
<evidence type="ECO:0000313" key="6">
    <source>
        <dbReference type="EMBL" id="VDM09514.1"/>
    </source>
</evidence>
<reference evidence="6 8" key="4">
    <citation type="submission" date="2018-11" db="EMBL/GenBank/DDBJ databases">
        <authorList>
            <consortium name="Pathogen Informatics"/>
        </authorList>
    </citation>
    <scope>NUCLEOTIDE SEQUENCE [LARGE SCALE GENOMIC DNA]</scope>
</reference>
<gene>
    <name evidence="6" type="ORF">WBA_LOCUS2900</name>
</gene>
<evidence type="ECO:0000259" key="5">
    <source>
        <dbReference type="PROSITE" id="PS50056"/>
    </source>
</evidence>
<dbReference type="InterPro" id="IPR000340">
    <property type="entry name" value="Dual-sp_phosphatase_cat-dom"/>
</dbReference>
<dbReference type="AlphaFoldDB" id="A0A183XPX6"/>
<protein>
    <submittedName>
        <fullName evidence="10">Dual specificity phosphatase</fullName>
    </submittedName>
</protein>
<dbReference type="GO" id="GO:0008579">
    <property type="term" value="F:JUN kinase phosphatase activity"/>
    <property type="evidence" value="ECO:0007669"/>
    <property type="project" value="TreeGrafter"/>
</dbReference>
<dbReference type="PROSITE" id="PS50054">
    <property type="entry name" value="TYR_PHOSPHATASE_DUAL"/>
    <property type="match status" value="1"/>
</dbReference>
<dbReference type="Proteomes" id="UP000093561">
    <property type="component" value="Unassembled WGS sequence"/>
</dbReference>
<dbReference type="PANTHER" id="PTHR46377:SF1">
    <property type="entry name" value="DUAL SPECIFICITY PROTEIN PHOSPHATASE 19"/>
    <property type="match status" value="1"/>
</dbReference>
<dbReference type="InterPro" id="IPR029021">
    <property type="entry name" value="Prot-tyrosine_phosphatase-like"/>
</dbReference>
<dbReference type="GO" id="GO:0005737">
    <property type="term" value="C:cytoplasm"/>
    <property type="evidence" value="ECO:0007669"/>
    <property type="project" value="TreeGrafter"/>
</dbReference>
<dbReference type="WBParaSite" id="maker-PairedContig_4156-snap-gene-0.7-mRNA-1">
    <property type="protein sequence ID" value="maker-PairedContig_4156-snap-gene-0.7-mRNA-1"/>
    <property type="gene ID" value="maker-PairedContig_4156-snap-gene-0.7"/>
</dbReference>
<keyword evidence="2" id="KW-0904">Protein phosphatase</keyword>
<feature type="domain" description="Tyrosine specific protein phosphatases" evidence="5">
    <location>
        <begin position="172"/>
        <end position="230"/>
    </location>
</feature>
<dbReference type="Gene3D" id="3.90.190.10">
    <property type="entry name" value="Protein tyrosine phosphatase superfamily"/>
    <property type="match status" value="1"/>
</dbReference>
<accession>A0A183XPX6</accession>
<evidence type="ECO:0000256" key="3">
    <source>
        <dbReference type="SAM" id="MobiDB-lite"/>
    </source>
</evidence>
<feature type="region of interest" description="Disordered" evidence="3">
    <location>
        <begin position="34"/>
        <end position="58"/>
    </location>
</feature>